<dbReference type="PANTHER" id="PTHR39321">
    <property type="entry name" value="NICOTINATE-NUCLEOTIDE ADENYLYLTRANSFERASE-RELATED"/>
    <property type="match status" value="1"/>
</dbReference>
<keyword evidence="14" id="KW-1185">Reference proteome</keyword>
<proteinExistence type="inferred from homology"/>
<dbReference type="NCBIfam" id="NF000845">
    <property type="entry name" value="PRK00071.2-4"/>
    <property type="match status" value="1"/>
</dbReference>
<evidence type="ECO:0000256" key="9">
    <source>
        <dbReference type="ARBA" id="ARBA00023027"/>
    </source>
</evidence>
<evidence type="ECO:0000256" key="5">
    <source>
        <dbReference type="ARBA" id="ARBA00022679"/>
    </source>
</evidence>
<keyword evidence="4 11" id="KW-0662">Pyridine nucleotide biosynthesis</keyword>
<evidence type="ECO:0000256" key="7">
    <source>
        <dbReference type="ARBA" id="ARBA00022741"/>
    </source>
</evidence>
<dbReference type="SUPFAM" id="SSF52374">
    <property type="entry name" value="Nucleotidylyl transferase"/>
    <property type="match status" value="1"/>
</dbReference>
<evidence type="ECO:0000259" key="12">
    <source>
        <dbReference type="Pfam" id="PF01467"/>
    </source>
</evidence>
<dbReference type="RefSeq" id="WP_281273895.1">
    <property type="nucleotide sequence ID" value="NZ_CP021330.1"/>
</dbReference>
<evidence type="ECO:0000256" key="4">
    <source>
        <dbReference type="ARBA" id="ARBA00022642"/>
    </source>
</evidence>
<keyword evidence="5 11" id="KW-0808">Transferase</keyword>
<dbReference type="CDD" id="cd02165">
    <property type="entry name" value="NMNAT"/>
    <property type="match status" value="1"/>
</dbReference>
<gene>
    <name evidence="11" type="primary">nadD</name>
    <name evidence="13" type="ORF">MXMO3_03056</name>
</gene>
<protein>
    <recommendedName>
        <fullName evidence="11">Probable nicotinate-nucleotide adenylyltransferase</fullName>
        <ecNumber evidence="11">2.7.7.18</ecNumber>
    </recommendedName>
    <alternativeName>
        <fullName evidence="11">Deamido-NAD(+) diphosphorylase</fullName>
    </alternativeName>
    <alternativeName>
        <fullName evidence="11">Deamido-NAD(+) pyrophosphorylase</fullName>
    </alternativeName>
    <alternativeName>
        <fullName evidence="11">Nicotinate mononucleotide adenylyltransferase</fullName>
        <shortName evidence="11">NaMN adenylyltransferase</shortName>
    </alternativeName>
</protein>
<dbReference type="InterPro" id="IPR004821">
    <property type="entry name" value="Cyt_trans-like"/>
</dbReference>
<evidence type="ECO:0000256" key="1">
    <source>
        <dbReference type="ARBA" id="ARBA00002324"/>
    </source>
</evidence>
<dbReference type="GO" id="GO:0009435">
    <property type="term" value="P:NAD+ biosynthetic process"/>
    <property type="evidence" value="ECO:0007669"/>
    <property type="project" value="UniProtKB-UniRule"/>
</dbReference>
<feature type="domain" description="Cytidyltransferase-like" evidence="12">
    <location>
        <begin position="25"/>
        <end position="204"/>
    </location>
</feature>
<evidence type="ECO:0000256" key="3">
    <source>
        <dbReference type="ARBA" id="ARBA00009014"/>
    </source>
</evidence>
<dbReference type="InterPro" id="IPR005248">
    <property type="entry name" value="NadD/NMNAT"/>
</dbReference>
<dbReference type="NCBIfam" id="TIGR00482">
    <property type="entry name" value="nicotinate (nicotinamide) nucleotide adenylyltransferase"/>
    <property type="match status" value="1"/>
</dbReference>
<evidence type="ECO:0000256" key="6">
    <source>
        <dbReference type="ARBA" id="ARBA00022695"/>
    </source>
</evidence>
<dbReference type="EMBL" id="CP021330">
    <property type="protein sequence ID" value="AVX05563.1"/>
    <property type="molecule type" value="Genomic_DNA"/>
</dbReference>
<dbReference type="Gene3D" id="3.40.50.620">
    <property type="entry name" value="HUPs"/>
    <property type="match status" value="1"/>
</dbReference>
<keyword evidence="6 11" id="KW-0548">Nucleotidyltransferase</keyword>
<comment type="pathway">
    <text evidence="2 11">Cofactor biosynthesis; NAD(+) biosynthesis; deamido-NAD(+) from nicotinate D-ribonucleotide: step 1/1.</text>
</comment>
<comment type="function">
    <text evidence="1 11">Catalyzes the reversible adenylation of nicotinate mononucleotide (NaMN) to nicotinic acid adenine dinucleotide (NaAD).</text>
</comment>
<dbReference type="GO" id="GO:0005524">
    <property type="term" value="F:ATP binding"/>
    <property type="evidence" value="ECO:0007669"/>
    <property type="project" value="UniProtKB-KW"/>
</dbReference>
<dbReference type="InterPro" id="IPR014729">
    <property type="entry name" value="Rossmann-like_a/b/a_fold"/>
</dbReference>
<dbReference type="Proteomes" id="UP000258927">
    <property type="component" value="Chromosome"/>
</dbReference>
<evidence type="ECO:0000256" key="2">
    <source>
        <dbReference type="ARBA" id="ARBA00005019"/>
    </source>
</evidence>
<keyword evidence="9 11" id="KW-0520">NAD</keyword>
<dbReference type="PANTHER" id="PTHR39321:SF3">
    <property type="entry name" value="PHOSPHOPANTETHEINE ADENYLYLTRANSFERASE"/>
    <property type="match status" value="1"/>
</dbReference>
<evidence type="ECO:0000313" key="14">
    <source>
        <dbReference type="Proteomes" id="UP000258927"/>
    </source>
</evidence>
<evidence type="ECO:0000256" key="10">
    <source>
        <dbReference type="ARBA" id="ARBA00048721"/>
    </source>
</evidence>
<dbReference type="HAMAP" id="MF_00244">
    <property type="entry name" value="NaMN_adenylyltr"/>
    <property type="match status" value="1"/>
</dbReference>
<evidence type="ECO:0000256" key="8">
    <source>
        <dbReference type="ARBA" id="ARBA00022840"/>
    </source>
</evidence>
<evidence type="ECO:0000313" key="13">
    <source>
        <dbReference type="EMBL" id="AVX05563.1"/>
    </source>
</evidence>
<organism evidence="13 14">
    <name type="scientific">Maritalea myrionectae</name>
    <dbReference type="NCBI Taxonomy" id="454601"/>
    <lineage>
        <taxon>Bacteria</taxon>
        <taxon>Pseudomonadati</taxon>
        <taxon>Pseudomonadota</taxon>
        <taxon>Alphaproteobacteria</taxon>
        <taxon>Hyphomicrobiales</taxon>
        <taxon>Devosiaceae</taxon>
        <taxon>Maritalea</taxon>
    </lineage>
</organism>
<keyword evidence="8 11" id="KW-0067">ATP-binding</keyword>
<dbReference type="KEGG" id="mmyr:MXMO3_03056"/>
<dbReference type="Pfam" id="PF01467">
    <property type="entry name" value="CTP_transf_like"/>
    <property type="match status" value="1"/>
</dbReference>
<dbReference type="UniPathway" id="UPA00253">
    <property type="reaction ID" value="UER00332"/>
</dbReference>
<comment type="similarity">
    <text evidence="3 11">Belongs to the NadD family.</text>
</comment>
<keyword evidence="7 11" id="KW-0547">Nucleotide-binding</keyword>
<reference evidence="13 14" key="1">
    <citation type="submission" date="2017-05" db="EMBL/GenBank/DDBJ databases">
        <title>Genome Analysis of Maritalea myrionectae HL2708#5.</title>
        <authorList>
            <consortium name="Cotde Inc.-PKNU"/>
            <person name="Jang D."/>
            <person name="Oh H.-M."/>
        </authorList>
    </citation>
    <scope>NUCLEOTIDE SEQUENCE [LARGE SCALE GENOMIC DNA]</scope>
    <source>
        <strain evidence="13 14">HL2708#5</strain>
    </source>
</reference>
<dbReference type="AlphaFoldDB" id="A0A2R4MHZ9"/>
<name>A0A2R4MHZ9_9HYPH</name>
<sequence>MTSIIKNSHADLSLPHSTPGMRIGLFGGSFNPAHEGHRLVTRQALKRLGLDAIWWLVTPGNPLKDHSELKPLSERIAAARSLMDHPRVRITGFEAKHGFKYSYDTLAYLKQTLPGRKFVWIMGADNLVSFHKWDRWQDMAQLMPIAVYVRPGATHNAPFAPAAQAMARWRVDESDAACFADMRAPAWIYLHGIMSDLSSTQLRQGAKRRG</sequence>
<dbReference type="NCBIfam" id="NF000843">
    <property type="entry name" value="PRK00071.2-2"/>
    <property type="match status" value="1"/>
</dbReference>
<dbReference type="STRING" id="1122213.GCA_000423365_00748"/>
<evidence type="ECO:0000256" key="11">
    <source>
        <dbReference type="HAMAP-Rule" id="MF_00244"/>
    </source>
</evidence>
<dbReference type="GO" id="GO:0004515">
    <property type="term" value="F:nicotinate-nucleotide adenylyltransferase activity"/>
    <property type="evidence" value="ECO:0007669"/>
    <property type="project" value="UniProtKB-UniRule"/>
</dbReference>
<accession>A0A2R4MHZ9</accession>
<dbReference type="EC" id="2.7.7.18" evidence="11"/>
<comment type="catalytic activity">
    <reaction evidence="10 11">
        <text>nicotinate beta-D-ribonucleotide + ATP + H(+) = deamido-NAD(+) + diphosphate</text>
        <dbReference type="Rhea" id="RHEA:22860"/>
        <dbReference type="ChEBI" id="CHEBI:15378"/>
        <dbReference type="ChEBI" id="CHEBI:30616"/>
        <dbReference type="ChEBI" id="CHEBI:33019"/>
        <dbReference type="ChEBI" id="CHEBI:57502"/>
        <dbReference type="ChEBI" id="CHEBI:58437"/>
        <dbReference type="EC" id="2.7.7.18"/>
    </reaction>
</comment>